<feature type="region of interest" description="Disordered" evidence="1">
    <location>
        <begin position="310"/>
        <end position="329"/>
    </location>
</feature>
<evidence type="ECO:0000313" key="3">
    <source>
        <dbReference type="EMBL" id="CAB1459935.1"/>
    </source>
</evidence>
<keyword evidence="4" id="KW-1185">Reference proteome</keyword>
<proteinExistence type="predicted"/>
<feature type="compositionally biased region" description="Polar residues" evidence="1">
    <location>
        <begin position="196"/>
        <end position="206"/>
    </location>
</feature>
<comment type="caution">
    <text evidence="3">The sequence shown here is derived from an EMBL/GenBank/DDBJ whole genome shotgun (WGS) entry which is preliminary data.</text>
</comment>
<organism evidence="3 4">
    <name type="scientific">Pleuronectes platessa</name>
    <name type="common">European plaice</name>
    <dbReference type="NCBI Taxonomy" id="8262"/>
    <lineage>
        <taxon>Eukaryota</taxon>
        <taxon>Metazoa</taxon>
        <taxon>Chordata</taxon>
        <taxon>Craniata</taxon>
        <taxon>Vertebrata</taxon>
        <taxon>Euteleostomi</taxon>
        <taxon>Actinopterygii</taxon>
        <taxon>Neopterygii</taxon>
        <taxon>Teleostei</taxon>
        <taxon>Neoteleostei</taxon>
        <taxon>Acanthomorphata</taxon>
        <taxon>Carangaria</taxon>
        <taxon>Pleuronectiformes</taxon>
        <taxon>Pleuronectoidei</taxon>
        <taxon>Pleuronectidae</taxon>
        <taxon>Pleuronectes</taxon>
    </lineage>
</organism>
<feature type="compositionally biased region" description="Polar residues" evidence="1">
    <location>
        <begin position="157"/>
        <end position="182"/>
    </location>
</feature>
<dbReference type="EMBL" id="CADEAL010004453">
    <property type="protein sequence ID" value="CAB1459935.1"/>
    <property type="molecule type" value="Genomic_DNA"/>
</dbReference>
<feature type="compositionally biased region" description="Polar residues" evidence="1">
    <location>
        <begin position="310"/>
        <end position="323"/>
    </location>
</feature>
<evidence type="ECO:0000256" key="1">
    <source>
        <dbReference type="SAM" id="MobiDB-lite"/>
    </source>
</evidence>
<keyword evidence="2" id="KW-0732">Signal</keyword>
<accession>A0A9N7W289</accession>
<feature type="region of interest" description="Disordered" evidence="1">
    <location>
        <begin position="348"/>
        <end position="398"/>
    </location>
</feature>
<feature type="region of interest" description="Disordered" evidence="1">
    <location>
        <begin position="157"/>
        <end position="212"/>
    </location>
</feature>
<evidence type="ECO:0000313" key="4">
    <source>
        <dbReference type="Proteomes" id="UP001153269"/>
    </source>
</evidence>
<feature type="compositionally biased region" description="Polar residues" evidence="1">
    <location>
        <begin position="372"/>
        <end position="388"/>
    </location>
</feature>
<evidence type="ECO:0000256" key="2">
    <source>
        <dbReference type="SAM" id="SignalP"/>
    </source>
</evidence>
<gene>
    <name evidence="3" type="ORF">PLEPLA_LOCUS47772</name>
</gene>
<protein>
    <submittedName>
        <fullName evidence="3">Uncharacterized protein</fullName>
    </submittedName>
</protein>
<feature type="signal peptide" evidence="2">
    <location>
        <begin position="1"/>
        <end position="21"/>
    </location>
</feature>
<dbReference type="AlphaFoldDB" id="A0A9N7W289"/>
<reference evidence="3" key="1">
    <citation type="submission" date="2020-03" db="EMBL/GenBank/DDBJ databases">
        <authorList>
            <person name="Weist P."/>
        </authorList>
    </citation>
    <scope>NUCLEOTIDE SEQUENCE</scope>
</reference>
<name>A0A9N7W289_PLEPL</name>
<feature type="chain" id="PRO_5040273936" evidence="2">
    <location>
        <begin position="22"/>
        <end position="398"/>
    </location>
</feature>
<sequence length="398" mass="43882">MVMMMMISVFLLLCCDKLSVLRPIYNKHNSHPPNTSYAFQPQDSSHVCCCLEGREVTFLFSCLLTCNPESHSTVKLSSWHLYISAAGECLRTGTRPITSEDPLKFKVGGGGGGDWRFLCVYVQSVVRTIGQNKKSPLLVSQNSPTSPQLIMEAGEENNASMKRQRTPLSDSEDNVFSPSDMNDGQKRRRLDAAGQENRSPKPSSSGRLAELGIKADTPMVPSVQSRVHQLTHRREEAPTAPRCFSDPGADSPAANVLDKGFREHLLGEGEFSQRMGRFKVPVLQTGLTPSPSSLCSRTRSNLVSDIHQKLQVTTTPSSKQASRIRQERDQEISQLHFQPISENAWLKRSSSDPLLAQQDEDEAEKKDGSFSEAPTSAAENPSANTTGKTLMMLKGFPQ</sequence>
<dbReference type="Proteomes" id="UP001153269">
    <property type="component" value="Unassembled WGS sequence"/>
</dbReference>